<feature type="transmembrane region" description="Helical" evidence="1">
    <location>
        <begin position="43"/>
        <end position="65"/>
    </location>
</feature>
<dbReference type="Proteomes" id="UP000732858">
    <property type="component" value="Unassembled WGS sequence"/>
</dbReference>
<sequence length="97" mass="11151">MQQGFSKFSWALALFCLPIALWPLALFVSPKFSDSPNLSEFQINSFSVVFWVYPFVLFALSGILHKVYQTNKPLAKRLLTFGFILFYGVFIYIVKSV</sequence>
<name>A0A949T3H8_9PAST</name>
<keyword evidence="1" id="KW-0812">Transmembrane</keyword>
<protein>
    <submittedName>
        <fullName evidence="3">DUF5389 family protein</fullName>
    </submittedName>
</protein>
<evidence type="ECO:0000256" key="1">
    <source>
        <dbReference type="SAM" id="Phobius"/>
    </source>
</evidence>
<proteinExistence type="predicted"/>
<dbReference type="Pfam" id="PF17364">
    <property type="entry name" value="DUF5389"/>
    <property type="match status" value="1"/>
</dbReference>
<comment type="caution">
    <text evidence="3">The sequence shown here is derived from an EMBL/GenBank/DDBJ whole genome shotgun (WGS) entry which is preliminary data.</text>
</comment>
<reference evidence="3 5" key="1">
    <citation type="journal article" date="2021" name="Mol. Ecol.">
        <title>Polar bear-adapted Ursidibacter maritimus are remarkably conserved after generations in captivity.</title>
        <authorList>
            <person name="Espinosa-Gongora C."/>
            <person name="Hansen M.J."/>
            <person name="Bertelsen M.F."/>
            <person name="Bojesen A.M."/>
        </authorList>
    </citation>
    <scope>NUCLEOTIDE SEQUENCE</scope>
    <source>
        <strain evidence="3">Pb43105x</strain>
        <strain evidence="2 5">Pb43106</strain>
    </source>
</reference>
<keyword evidence="1" id="KW-0472">Membrane</keyword>
<dbReference type="OrthoDB" id="5690765at2"/>
<dbReference type="Proteomes" id="UP001196379">
    <property type="component" value="Unassembled WGS sequence"/>
</dbReference>
<evidence type="ECO:0000313" key="5">
    <source>
        <dbReference type="Proteomes" id="UP001196379"/>
    </source>
</evidence>
<dbReference type="AlphaFoldDB" id="A0A949T3H8"/>
<gene>
    <name evidence="2" type="ORF">HT657_08105</name>
    <name evidence="3" type="ORF">HT672_05730</name>
</gene>
<dbReference type="GeneID" id="65548955"/>
<evidence type="ECO:0000313" key="4">
    <source>
        <dbReference type="Proteomes" id="UP000732858"/>
    </source>
</evidence>
<keyword evidence="1" id="KW-1133">Transmembrane helix</keyword>
<dbReference type="EMBL" id="JABUMC010000010">
    <property type="protein sequence ID" value="MBV6546786.1"/>
    <property type="molecule type" value="Genomic_DNA"/>
</dbReference>
<feature type="transmembrane region" description="Helical" evidence="1">
    <location>
        <begin position="77"/>
        <end position="94"/>
    </location>
</feature>
<keyword evidence="5" id="KW-1185">Reference proteome</keyword>
<dbReference type="RefSeq" id="WP_157403100.1">
    <property type="nucleotide sequence ID" value="NZ_JABULY010000005.1"/>
</dbReference>
<organism evidence="3 4">
    <name type="scientific">Ursidibacter maritimus</name>
    <dbReference type="NCBI Taxonomy" id="1331689"/>
    <lineage>
        <taxon>Bacteria</taxon>
        <taxon>Pseudomonadati</taxon>
        <taxon>Pseudomonadota</taxon>
        <taxon>Gammaproteobacteria</taxon>
        <taxon>Pasteurellales</taxon>
        <taxon>Pasteurellaceae</taxon>
        <taxon>Ursidibacter</taxon>
    </lineage>
</organism>
<evidence type="ECO:0000313" key="2">
    <source>
        <dbReference type="EMBL" id="MBV6532090.1"/>
    </source>
</evidence>
<dbReference type="EMBL" id="JABULY010000005">
    <property type="protein sequence ID" value="MBV6532090.1"/>
    <property type="molecule type" value="Genomic_DNA"/>
</dbReference>
<dbReference type="InterPro" id="IPR035333">
    <property type="entry name" value="DUF5389"/>
</dbReference>
<accession>A0A949T3H8</accession>
<evidence type="ECO:0000313" key="3">
    <source>
        <dbReference type="EMBL" id="MBV6546786.1"/>
    </source>
</evidence>